<sequence length="35" mass="3872">MTTLQITQDTKVSEILDEYGDIADVMEALGMKRVG</sequence>
<dbReference type="AlphaFoldDB" id="A0A3B0SE30"/>
<dbReference type="InterPro" id="IPR038062">
    <property type="entry name" value="ScdA-like_N_sf"/>
</dbReference>
<gene>
    <name evidence="1" type="ORF">MNBD_ACTINO01-2433</name>
</gene>
<organism evidence="1">
    <name type="scientific">hydrothermal vent metagenome</name>
    <dbReference type="NCBI Taxonomy" id="652676"/>
    <lineage>
        <taxon>unclassified sequences</taxon>
        <taxon>metagenomes</taxon>
        <taxon>ecological metagenomes</taxon>
    </lineage>
</organism>
<accession>A0A3B0SE30</accession>
<dbReference type="Gene3D" id="1.10.3910.10">
    <property type="entry name" value="SP0561-like"/>
    <property type="match status" value="1"/>
</dbReference>
<evidence type="ECO:0000313" key="1">
    <source>
        <dbReference type="EMBL" id="VAW04295.1"/>
    </source>
</evidence>
<feature type="non-terminal residue" evidence="1">
    <location>
        <position position="35"/>
    </location>
</feature>
<name>A0A3B0SE30_9ZZZZ</name>
<dbReference type="EMBL" id="UOEI01000392">
    <property type="protein sequence ID" value="VAW04295.1"/>
    <property type="molecule type" value="Genomic_DNA"/>
</dbReference>
<protein>
    <submittedName>
        <fullName evidence="1">Uncharacterized protein</fullName>
    </submittedName>
</protein>
<proteinExistence type="predicted"/>
<dbReference type="SUPFAM" id="SSF140683">
    <property type="entry name" value="SP0561-like"/>
    <property type="match status" value="1"/>
</dbReference>
<reference evidence="1" key="1">
    <citation type="submission" date="2018-06" db="EMBL/GenBank/DDBJ databases">
        <authorList>
            <person name="Zhirakovskaya E."/>
        </authorList>
    </citation>
    <scope>NUCLEOTIDE SEQUENCE</scope>
</reference>